<feature type="signal peptide" evidence="1">
    <location>
        <begin position="1"/>
        <end position="21"/>
    </location>
</feature>
<dbReference type="AlphaFoldDB" id="N1JPE7"/>
<dbReference type="EMBL" id="CAUH01006577">
    <property type="protein sequence ID" value="CCU82580.1"/>
    <property type="molecule type" value="Genomic_DNA"/>
</dbReference>
<gene>
    <name evidence="2" type="ORF">BGHDH14_bgh05270</name>
</gene>
<dbReference type="Proteomes" id="UP000015441">
    <property type="component" value="Unassembled WGS sequence"/>
</dbReference>
<evidence type="ECO:0000313" key="2">
    <source>
        <dbReference type="EMBL" id="CCU82580.1"/>
    </source>
</evidence>
<dbReference type="OrthoDB" id="3608969at2759"/>
<accession>N1JPE7</accession>
<dbReference type="InParanoid" id="N1JPE7"/>
<evidence type="ECO:0000313" key="3">
    <source>
        <dbReference type="Proteomes" id="UP000015441"/>
    </source>
</evidence>
<keyword evidence="3" id="KW-1185">Reference proteome</keyword>
<evidence type="ECO:0000256" key="1">
    <source>
        <dbReference type="SAM" id="SignalP"/>
    </source>
</evidence>
<keyword evidence="1" id="KW-0732">Signal</keyword>
<feature type="chain" id="PRO_5004107350" evidence="1">
    <location>
        <begin position="22"/>
        <end position="110"/>
    </location>
</feature>
<name>N1JPE7_BLUG1</name>
<comment type="caution">
    <text evidence="2">The sequence shown here is derived from an EMBL/GenBank/DDBJ whole genome shotgun (WGS) entry which is preliminary data.</text>
</comment>
<proteinExistence type="predicted"/>
<protein>
    <submittedName>
        <fullName evidence="2">Putative candidate secreted effector protein</fullName>
    </submittedName>
</protein>
<sequence length="110" mass="12538">MKNIRFVSLALFLIHLMPVLAIKDYDCGGVRVPGDTIAQEIETKNLSLPVEVYRSYDVKEERGRVVFNIDVGIEGRPPLIVEIAFNWKQQITLITATRNNVRVKCALIWP</sequence>
<dbReference type="HOGENOM" id="CLU_2222797_0_0_1"/>
<organism evidence="2 3">
    <name type="scientific">Blumeria graminis f. sp. hordei (strain DH14)</name>
    <name type="common">Barley powdery mildew</name>
    <name type="synonym">Oidium monilioides f. sp. hordei</name>
    <dbReference type="NCBI Taxonomy" id="546991"/>
    <lineage>
        <taxon>Eukaryota</taxon>
        <taxon>Fungi</taxon>
        <taxon>Dikarya</taxon>
        <taxon>Ascomycota</taxon>
        <taxon>Pezizomycotina</taxon>
        <taxon>Leotiomycetes</taxon>
        <taxon>Erysiphales</taxon>
        <taxon>Erysiphaceae</taxon>
        <taxon>Blumeria</taxon>
        <taxon>Blumeria hordei</taxon>
    </lineage>
</organism>
<reference evidence="2 3" key="1">
    <citation type="journal article" date="2010" name="Science">
        <title>Genome expansion and gene loss in powdery mildew fungi reveal tradeoffs in extreme parasitism.</title>
        <authorList>
            <person name="Spanu P.D."/>
            <person name="Abbott J.C."/>
            <person name="Amselem J."/>
            <person name="Burgis T.A."/>
            <person name="Soanes D.M."/>
            <person name="Stueber K."/>
            <person name="Ver Loren van Themaat E."/>
            <person name="Brown J.K.M."/>
            <person name="Butcher S.A."/>
            <person name="Gurr S.J."/>
            <person name="Lebrun M.-H."/>
            <person name="Ridout C.J."/>
            <person name="Schulze-Lefert P."/>
            <person name="Talbot N.J."/>
            <person name="Ahmadinejad N."/>
            <person name="Ametz C."/>
            <person name="Barton G.R."/>
            <person name="Benjdia M."/>
            <person name="Bidzinski P."/>
            <person name="Bindschedler L.V."/>
            <person name="Both M."/>
            <person name="Brewer M.T."/>
            <person name="Cadle-Davidson L."/>
            <person name="Cadle-Davidson M.M."/>
            <person name="Collemare J."/>
            <person name="Cramer R."/>
            <person name="Frenkel O."/>
            <person name="Godfrey D."/>
            <person name="Harriman J."/>
            <person name="Hoede C."/>
            <person name="King B.C."/>
            <person name="Klages S."/>
            <person name="Kleemann J."/>
            <person name="Knoll D."/>
            <person name="Koti P.S."/>
            <person name="Kreplak J."/>
            <person name="Lopez-Ruiz F.J."/>
            <person name="Lu X."/>
            <person name="Maekawa T."/>
            <person name="Mahanil S."/>
            <person name="Micali C."/>
            <person name="Milgroom M.G."/>
            <person name="Montana G."/>
            <person name="Noir S."/>
            <person name="O'Connell R.J."/>
            <person name="Oberhaensli S."/>
            <person name="Parlange F."/>
            <person name="Pedersen C."/>
            <person name="Quesneville H."/>
            <person name="Reinhardt R."/>
            <person name="Rott M."/>
            <person name="Sacristan S."/>
            <person name="Schmidt S.M."/>
            <person name="Schoen M."/>
            <person name="Skamnioti P."/>
            <person name="Sommer H."/>
            <person name="Stephens A."/>
            <person name="Takahara H."/>
            <person name="Thordal-Christensen H."/>
            <person name="Vigouroux M."/>
            <person name="Wessling R."/>
            <person name="Wicker T."/>
            <person name="Panstruga R."/>
        </authorList>
    </citation>
    <scope>NUCLEOTIDE SEQUENCE [LARGE SCALE GENOMIC DNA]</scope>
    <source>
        <strain evidence="2">DH14</strain>
    </source>
</reference>